<comment type="caution">
    <text evidence="1">The sequence shown here is derived from an EMBL/GenBank/DDBJ whole genome shotgun (WGS) entry which is preliminary data.</text>
</comment>
<protein>
    <submittedName>
        <fullName evidence="1">Uncharacterized protein</fullName>
    </submittedName>
</protein>
<proteinExistence type="predicted"/>
<dbReference type="Proteomes" id="UP001274896">
    <property type="component" value="Unassembled WGS sequence"/>
</dbReference>
<dbReference type="PANTHER" id="PTHR47510">
    <property type="entry name" value="REVERSE TRANSCRIPTASE DOMAIN-CONTAINING PROTEIN"/>
    <property type="match status" value="1"/>
</dbReference>
<dbReference type="AlphaFoldDB" id="A0AAE0PYS9"/>
<organism evidence="1 2">
    <name type="scientific">Hemibagrus guttatus</name>
    <dbReference type="NCBI Taxonomy" id="175788"/>
    <lineage>
        <taxon>Eukaryota</taxon>
        <taxon>Metazoa</taxon>
        <taxon>Chordata</taxon>
        <taxon>Craniata</taxon>
        <taxon>Vertebrata</taxon>
        <taxon>Euteleostomi</taxon>
        <taxon>Actinopterygii</taxon>
        <taxon>Neopterygii</taxon>
        <taxon>Teleostei</taxon>
        <taxon>Ostariophysi</taxon>
        <taxon>Siluriformes</taxon>
        <taxon>Bagridae</taxon>
        <taxon>Hemibagrus</taxon>
    </lineage>
</organism>
<evidence type="ECO:0000313" key="1">
    <source>
        <dbReference type="EMBL" id="KAK3510567.1"/>
    </source>
</evidence>
<evidence type="ECO:0000313" key="2">
    <source>
        <dbReference type="Proteomes" id="UP001274896"/>
    </source>
</evidence>
<keyword evidence="2" id="KW-1185">Reference proteome</keyword>
<dbReference type="PANTHER" id="PTHR47510:SF3">
    <property type="entry name" value="ENDO_EXONUCLEASE_PHOSPHATASE DOMAIN-CONTAINING PROTEIN"/>
    <property type="match status" value="1"/>
</dbReference>
<gene>
    <name evidence="1" type="ORF">QTP70_010587</name>
</gene>
<accession>A0AAE0PYS9</accession>
<name>A0AAE0PYS9_9TELE</name>
<dbReference type="EMBL" id="JAUCMX010000025">
    <property type="protein sequence ID" value="KAK3510567.1"/>
    <property type="molecule type" value="Genomic_DNA"/>
</dbReference>
<sequence>MFPNSSYSYGKAELAVMRPLHSQYFTMAMRLLQNQPPHRSSCSLASPTGNHFTSCPEKQISLMAKWTLTPCPHSLLLPAEICYAYLAHQRSAMVDSGSTEALCELYGAIRELPNAHPDGLFIITNHTNLKSVLPKFHQYVDFASRGVNTLDLVYRNIPDSTLSLRHETIIVVPKKSPVSCLNDYHPIALTPITMKCFKMLIMRHIKNLLPPSLDPMQYAYHQITPQTMPSAQPSIWTIKTLMYECFS</sequence>
<reference evidence="1" key="1">
    <citation type="submission" date="2023-06" db="EMBL/GenBank/DDBJ databases">
        <title>Male Hemibagrus guttatus genome.</title>
        <authorList>
            <person name="Bian C."/>
        </authorList>
    </citation>
    <scope>NUCLEOTIDE SEQUENCE</scope>
    <source>
        <strain evidence="1">Male_cb2023</strain>
        <tissue evidence="1">Muscle</tissue>
    </source>
</reference>